<feature type="domain" description="RNase H type-1" evidence="1">
    <location>
        <begin position="1"/>
        <end position="27"/>
    </location>
</feature>
<dbReference type="InterPro" id="IPR002156">
    <property type="entry name" value="RNaseH_domain"/>
</dbReference>
<dbReference type="SUPFAM" id="SSF53098">
    <property type="entry name" value="Ribonuclease H-like"/>
    <property type="match status" value="1"/>
</dbReference>
<dbReference type="Proteomes" id="UP000499080">
    <property type="component" value="Unassembled WGS sequence"/>
</dbReference>
<dbReference type="GO" id="GO:0003676">
    <property type="term" value="F:nucleic acid binding"/>
    <property type="evidence" value="ECO:0007669"/>
    <property type="project" value="InterPro"/>
</dbReference>
<keyword evidence="3" id="KW-1185">Reference proteome</keyword>
<evidence type="ECO:0000259" key="1">
    <source>
        <dbReference type="PROSITE" id="PS50879"/>
    </source>
</evidence>
<dbReference type="InterPro" id="IPR036397">
    <property type="entry name" value="RNaseH_sf"/>
</dbReference>
<sequence length="97" mass="10716">MELTWVRAHAGDPGNELADHHAKLATAEGEKLEIPSHMAMILNQVVPIHHRFPSARANGGPSASVVQKFARTQRGFFGNSEKICEISRNLCDKLTRD</sequence>
<dbReference type="GO" id="GO:0004523">
    <property type="term" value="F:RNA-DNA hybrid ribonuclease activity"/>
    <property type="evidence" value="ECO:0007669"/>
    <property type="project" value="InterPro"/>
</dbReference>
<dbReference type="InterPro" id="IPR012337">
    <property type="entry name" value="RNaseH-like_sf"/>
</dbReference>
<evidence type="ECO:0000313" key="2">
    <source>
        <dbReference type="EMBL" id="GBM91584.1"/>
    </source>
</evidence>
<dbReference type="EMBL" id="BGPR01003717">
    <property type="protein sequence ID" value="GBM91584.1"/>
    <property type="molecule type" value="Genomic_DNA"/>
</dbReference>
<dbReference type="AlphaFoldDB" id="A0A4Y2JNT1"/>
<evidence type="ECO:0000313" key="3">
    <source>
        <dbReference type="Proteomes" id="UP000499080"/>
    </source>
</evidence>
<dbReference type="Gene3D" id="3.30.420.10">
    <property type="entry name" value="Ribonuclease H-like superfamily/Ribonuclease H"/>
    <property type="match status" value="1"/>
</dbReference>
<reference evidence="2 3" key="1">
    <citation type="journal article" date="2019" name="Sci. Rep.">
        <title>Orb-weaving spider Araneus ventricosus genome elucidates the spidroin gene catalogue.</title>
        <authorList>
            <person name="Kono N."/>
            <person name="Nakamura H."/>
            <person name="Ohtoshi R."/>
            <person name="Moran D.A.P."/>
            <person name="Shinohara A."/>
            <person name="Yoshida Y."/>
            <person name="Fujiwara M."/>
            <person name="Mori M."/>
            <person name="Tomita M."/>
            <person name="Arakawa K."/>
        </authorList>
    </citation>
    <scope>NUCLEOTIDE SEQUENCE [LARGE SCALE GENOMIC DNA]</scope>
</reference>
<name>A0A4Y2JNT1_ARAVE</name>
<comment type="caution">
    <text evidence="2">The sequence shown here is derived from an EMBL/GenBank/DDBJ whole genome shotgun (WGS) entry which is preliminary data.</text>
</comment>
<organism evidence="2 3">
    <name type="scientific">Araneus ventricosus</name>
    <name type="common">Orbweaver spider</name>
    <name type="synonym">Epeira ventricosa</name>
    <dbReference type="NCBI Taxonomy" id="182803"/>
    <lineage>
        <taxon>Eukaryota</taxon>
        <taxon>Metazoa</taxon>
        <taxon>Ecdysozoa</taxon>
        <taxon>Arthropoda</taxon>
        <taxon>Chelicerata</taxon>
        <taxon>Arachnida</taxon>
        <taxon>Araneae</taxon>
        <taxon>Araneomorphae</taxon>
        <taxon>Entelegynae</taxon>
        <taxon>Araneoidea</taxon>
        <taxon>Araneidae</taxon>
        <taxon>Araneus</taxon>
    </lineage>
</organism>
<gene>
    <name evidence="2" type="ORF">AVEN_164192_1</name>
</gene>
<proteinExistence type="predicted"/>
<protein>
    <recommendedName>
        <fullName evidence="1">RNase H type-1 domain-containing protein</fullName>
    </recommendedName>
</protein>
<dbReference type="PROSITE" id="PS50879">
    <property type="entry name" value="RNASE_H_1"/>
    <property type="match status" value="1"/>
</dbReference>
<accession>A0A4Y2JNT1</accession>